<proteinExistence type="predicted"/>
<protein>
    <submittedName>
        <fullName evidence="1">533_t:CDS:1</fullName>
    </submittedName>
</protein>
<dbReference type="Proteomes" id="UP000789508">
    <property type="component" value="Unassembled WGS sequence"/>
</dbReference>
<keyword evidence="2" id="KW-1185">Reference proteome</keyword>
<dbReference type="OrthoDB" id="2448781at2759"/>
<evidence type="ECO:0000313" key="1">
    <source>
        <dbReference type="EMBL" id="CAG8577618.1"/>
    </source>
</evidence>
<sequence length="246" mass="28237">MAARALWALVSCVDDLQKHYQDLINGLTTPSKFTNGLYPRFPENITYLQRIGTKNLWLAEMEGNQSRYVVKFTRQYGKVVHETCSELGFAPKLRYFEAIYGSWKLVIMDYLEGYSHLKSPSGADCANKKQSVLNAISAFHNKGFVHGDLHSVNILFGSTGDVKFIDFDWAGKDGEARYPESLNPQINWHKEVGLHKPIRSSHDLHLVEVTFSPPIETVRRSLCAWNRTYYNPEKKQSLLFLVHFFC</sequence>
<evidence type="ECO:0000313" key="2">
    <source>
        <dbReference type="Proteomes" id="UP000789508"/>
    </source>
</evidence>
<organism evidence="1 2">
    <name type="scientific">Ambispora leptoticha</name>
    <dbReference type="NCBI Taxonomy" id="144679"/>
    <lineage>
        <taxon>Eukaryota</taxon>
        <taxon>Fungi</taxon>
        <taxon>Fungi incertae sedis</taxon>
        <taxon>Mucoromycota</taxon>
        <taxon>Glomeromycotina</taxon>
        <taxon>Glomeromycetes</taxon>
        <taxon>Archaeosporales</taxon>
        <taxon>Ambisporaceae</taxon>
        <taxon>Ambispora</taxon>
    </lineage>
</organism>
<dbReference type="SUPFAM" id="SSF56112">
    <property type="entry name" value="Protein kinase-like (PK-like)"/>
    <property type="match status" value="1"/>
</dbReference>
<dbReference type="EMBL" id="CAJVPS010002846">
    <property type="protein sequence ID" value="CAG8577618.1"/>
    <property type="molecule type" value="Genomic_DNA"/>
</dbReference>
<comment type="caution">
    <text evidence="1">The sequence shown here is derived from an EMBL/GenBank/DDBJ whole genome shotgun (WGS) entry which is preliminary data.</text>
</comment>
<dbReference type="AlphaFoldDB" id="A0A9N9BVN2"/>
<reference evidence="1" key="1">
    <citation type="submission" date="2021-06" db="EMBL/GenBank/DDBJ databases">
        <authorList>
            <person name="Kallberg Y."/>
            <person name="Tangrot J."/>
            <person name="Rosling A."/>
        </authorList>
    </citation>
    <scope>NUCLEOTIDE SEQUENCE</scope>
    <source>
        <strain evidence="1">FL130A</strain>
    </source>
</reference>
<dbReference type="InterPro" id="IPR011009">
    <property type="entry name" value="Kinase-like_dom_sf"/>
</dbReference>
<name>A0A9N9BVN2_9GLOM</name>
<gene>
    <name evidence="1" type="ORF">ALEPTO_LOCUS7106</name>
</gene>
<dbReference type="Gene3D" id="1.10.510.10">
    <property type="entry name" value="Transferase(Phosphotransferase) domain 1"/>
    <property type="match status" value="1"/>
</dbReference>
<accession>A0A9N9BVN2</accession>